<comment type="caution">
    <text evidence="1">The sequence shown here is derived from an EMBL/GenBank/DDBJ whole genome shotgun (WGS) entry which is preliminary data.</text>
</comment>
<dbReference type="RefSeq" id="WP_394315653.1">
    <property type="nucleotide sequence ID" value="NZ_JBHGPK010000071.1"/>
</dbReference>
<accession>A0ABV6ZSD4</accession>
<dbReference type="InterPro" id="IPR011990">
    <property type="entry name" value="TPR-like_helical_dom_sf"/>
</dbReference>
<dbReference type="Proteomes" id="UP001595190">
    <property type="component" value="Unassembled WGS sequence"/>
</dbReference>
<protein>
    <recommendedName>
        <fullName evidence="3">Tetratricopeptide repeat protein</fullName>
    </recommendedName>
</protein>
<evidence type="ECO:0000313" key="1">
    <source>
        <dbReference type="EMBL" id="MFC2255078.1"/>
    </source>
</evidence>
<dbReference type="EMBL" id="JBHGPK010000071">
    <property type="protein sequence ID" value="MFC2255078.1"/>
    <property type="molecule type" value="Genomic_DNA"/>
</dbReference>
<reference evidence="1 2" key="1">
    <citation type="submission" date="2024-09" db="EMBL/GenBank/DDBJ databases">
        <title>Description of Labrys sedimenti sp. nov., isolated from a diclofenac-degrading enrichment culture, and genome-based reclassification of Labrys portucalensis as a later heterotypic synonym of Labrys neptuniae.</title>
        <authorList>
            <person name="Tancsics A."/>
            <person name="Csepanyi A."/>
        </authorList>
    </citation>
    <scope>NUCLEOTIDE SEQUENCE [LARGE SCALE GENOMIC DNA]</scope>
    <source>
        <strain evidence="1 2">LMG 23412</strain>
    </source>
</reference>
<gene>
    <name evidence="1" type="ORF">ACETRX_36390</name>
</gene>
<organism evidence="1 2">
    <name type="scientific">Labrys neptuniae</name>
    <dbReference type="NCBI Taxonomy" id="376174"/>
    <lineage>
        <taxon>Bacteria</taxon>
        <taxon>Pseudomonadati</taxon>
        <taxon>Pseudomonadota</taxon>
        <taxon>Alphaproteobacteria</taxon>
        <taxon>Hyphomicrobiales</taxon>
        <taxon>Xanthobacteraceae</taxon>
        <taxon>Labrys</taxon>
    </lineage>
</organism>
<sequence length="502" mass="56458">MEFDKMSCEYLLDLTSRYLKESELEKAIATLSKYISELDSSSSEYYYYMGILHAKIGDLASCLSNLEACVKLSNADAQLMSALRAAGQISPDLACAIVPAEMAGKGNRGASSLLPNLLFPARLPSETNRLILQRYSDNFELLYDQLVALDRNSADQLLVDDFALNGSNYWHHVAMGHASWMRAERSQADAHYAKAKALSMSQGVWAVHFNCGVYSWLSKEQANDLENAHVENVHGTDDWRWHHPVNLTNNPEVTLVFGCDIGYFHYVPKLLETLIAAKRSAPQSPETLIVIGVAEAVPELVNFLEDVSAYVTANVPGLHLCFAYGKLKRSDDAVFTCIRYLLLPDIVAKYNSRLIIADVDAYFPEDFFRRLGEIEPFDFGFRLYAFDEAGRQHHGQPWGFGAGITLLGRNDITPKFARFLANYIQIAYDRWAPTNWCIDQCALAQAFDIYVRPHWHDFAIKFMDNGEPLLVMPHHVGGKAEFKLQGDLIGTQNFWQKIDAAS</sequence>
<dbReference type="Gene3D" id="1.25.40.10">
    <property type="entry name" value="Tetratricopeptide repeat domain"/>
    <property type="match status" value="1"/>
</dbReference>
<evidence type="ECO:0008006" key="3">
    <source>
        <dbReference type="Google" id="ProtNLM"/>
    </source>
</evidence>
<evidence type="ECO:0000313" key="2">
    <source>
        <dbReference type="Proteomes" id="UP001595190"/>
    </source>
</evidence>
<name>A0ABV6ZSD4_9HYPH</name>
<proteinExistence type="predicted"/>
<dbReference type="SUPFAM" id="SSF48452">
    <property type="entry name" value="TPR-like"/>
    <property type="match status" value="1"/>
</dbReference>